<dbReference type="STRING" id="76114.ebA6339"/>
<dbReference type="InterPro" id="IPR029063">
    <property type="entry name" value="SAM-dependent_MTases_sf"/>
</dbReference>
<dbReference type="InterPro" id="IPR001525">
    <property type="entry name" value="C5_MeTfrase"/>
</dbReference>
<evidence type="ECO:0000256" key="1">
    <source>
        <dbReference type="ARBA" id="ARBA00011975"/>
    </source>
</evidence>
<feature type="active site" evidence="7">
    <location>
        <position position="146"/>
    </location>
</feature>
<dbReference type="Gene3D" id="3.90.120.10">
    <property type="entry name" value="DNA Methylase, subunit A, domain 2"/>
    <property type="match status" value="1"/>
</dbReference>
<proteinExistence type="inferred from homology"/>
<keyword evidence="3 7" id="KW-0808">Transferase</keyword>
<keyword evidence="4 7" id="KW-0949">S-adenosyl-L-methionine</keyword>
<dbReference type="GO" id="GO:0003677">
    <property type="term" value="F:DNA binding"/>
    <property type="evidence" value="ECO:0007669"/>
    <property type="project" value="TreeGrafter"/>
</dbReference>
<gene>
    <name evidence="9" type="primary">dcm</name>
    <name evidence="9" type="ORF">ebA6339</name>
</gene>
<comment type="catalytic activity">
    <reaction evidence="6">
        <text>a 2'-deoxycytidine in DNA + S-adenosyl-L-methionine = a 5-methyl-2'-deoxycytidine in DNA + S-adenosyl-L-homocysteine + H(+)</text>
        <dbReference type="Rhea" id="RHEA:13681"/>
        <dbReference type="Rhea" id="RHEA-COMP:11369"/>
        <dbReference type="Rhea" id="RHEA-COMP:11370"/>
        <dbReference type="ChEBI" id="CHEBI:15378"/>
        <dbReference type="ChEBI" id="CHEBI:57856"/>
        <dbReference type="ChEBI" id="CHEBI:59789"/>
        <dbReference type="ChEBI" id="CHEBI:85452"/>
        <dbReference type="ChEBI" id="CHEBI:85454"/>
        <dbReference type="EC" id="2.1.1.37"/>
    </reaction>
</comment>
<dbReference type="SUPFAM" id="SSF53335">
    <property type="entry name" value="S-adenosyl-L-methionine-dependent methyltransferases"/>
    <property type="match status" value="1"/>
</dbReference>
<dbReference type="Gene3D" id="3.40.50.150">
    <property type="entry name" value="Vaccinia Virus protein VP39"/>
    <property type="match status" value="1"/>
</dbReference>
<dbReference type="AlphaFoldDB" id="Q5NYW7"/>
<protein>
    <recommendedName>
        <fullName evidence="1">DNA (cytosine-5-)-methyltransferase</fullName>
        <ecNumber evidence="1">2.1.1.37</ecNumber>
    </recommendedName>
</protein>
<dbReference type="PANTHER" id="PTHR10629:SF52">
    <property type="entry name" value="DNA (CYTOSINE-5)-METHYLTRANSFERASE 1"/>
    <property type="match status" value="1"/>
</dbReference>
<evidence type="ECO:0000256" key="2">
    <source>
        <dbReference type="ARBA" id="ARBA00022603"/>
    </source>
</evidence>
<keyword evidence="10" id="KW-1185">Reference proteome</keyword>
<sequence length="538" mass="59845">MKQKISGQAKPAKAIIKIVDLFAGPGGLGEGFSSHSSFQIAVSAEMESSAHATLRLRAFYRNLKRMGQGAAAPYFELCNGEYPLPTNRKALQHWNDQTRKAWENACEEALRLTLGEEESNAELDKAIKANKIGPDQPWVLIGGPPCQAYSLVGRARNKGKADYKAEDDHRHFLYKEYLRIIAENRPHVFVMENVKGILSSKVGGQQIFHSILRDLAGCGYRIHSLVTDTCFHQGDNPADVDARDFIVRAERHGVPQARHRVILLGIREDVCNAKGAGWKLPVLQEDPPVSVFEAIGDLPPLRSRISRGKDDEKLWALLLARHCREMAEQAGLKKHGLYGVAEVLGSVSARTSFLANAGAASRRYQPPKLCPEALSAWYTAQGVARQLRYFMNHEARGHMESDLRRYVYAAAFAEATGVSPKGHEEFALKGLAPDHENWESGKFADRFRVQLKNRPSTTITSHIAKDGHYFIHYDPAQCRSLTVREAARLQTFPDDYFFQGNRTQQYHQVGNAVPPFLAGKIAVIVIGILDEQACARAA</sequence>
<dbReference type="GO" id="GO:0044027">
    <property type="term" value="P:negative regulation of gene expression via chromosomal CpG island methylation"/>
    <property type="evidence" value="ECO:0007669"/>
    <property type="project" value="TreeGrafter"/>
</dbReference>
<keyword evidence="5" id="KW-0680">Restriction system</keyword>
<dbReference type="Pfam" id="PF00145">
    <property type="entry name" value="DNA_methylase"/>
    <property type="match status" value="2"/>
</dbReference>
<dbReference type="eggNOG" id="COG0270">
    <property type="taxonomic scope" value="Bacteria"/>
</dbReference>
<dbReference type="RefSeq" id="WP_011239405.1">
    <property type="nucleotide sequence ID" value="NC_006513.1"/>
</dbReference>
<dbReference type="InterPro" id="IPR050390">
    <property type="entry name" value="C5-Methyltransferase"/>
</dbReference>
<evidence type="ECO:0000256" key="6">
    <source>
        <dbReference type="ARBA" id="ARBA00047422"/>
    </source>
</evidence>
<dbReference type="GO" id="GO:0009307">
    <property type="term" value="P:DNA restriction-modification system"/>
    <property type="evidence" value="ECO:0007669"/>
    <property type="project" value="UniProtKB-KW"/>
</dbReference>
<dbReference type="HOGENOM" id="CLU_006958_2_4_4"/>
<evidence type="ECO:0000256" key="8">
    <source>
        <dbReference type="RuleBase" id="RU000416"/>
    </source>
</evidence>
<dbReference type="PROSITE" id="PS51679">
    <property type="entry name" value="SAM_MT_C5"/>
    <property type="match status" value="1"/>
</dbReference>
<name>Q5NYW7_AROAE</name>
<dbReference type="GO" id="GO:0003886">
    <property type="term" value="F:DNA (cytosine-5-)-methyltransferase activity"/>
    <property type="evidence" value="ECO:0007669"/>
    <property type="project" value="UniProtKB-EC"/>
</dbReference>
<dbReference type="NCBIfam" id="TIGR00675">
    <property type="entry name" value="dcm"/>
    <property type="match status" value="1"/>
</dbReference>
<dbReference type="PRINTS" id="PR00105">
    <property type="entry name" value="C5METTRFRASE"/>
</dbReference>
<evidence type="ECO:0000256" key="7">
    <source>
        <dbReference type="PROSITE-ProRule" id="PRU01016"/>
    </source>
</evidence>
<reference evidence="9 10" key="1">
    <citation type="journal article" date="2005" name="Arch. Microbiol.">
        <title>The genome sequence of an anaerobic aromatic-degrading denitrifying bacterium, strain EbN1.</title>
        <authorList>
            <person name="Rabus R."/>
            <person name="Kube M."/>
            <person name="Heider J."/>
            <person name="Beck A."/>
            <person name="Heitmann K."/>
            <person name="Widdel F."/>
            <person name="Reinhardt R."/>
        </authorList>
    </citation>
    <scope>NUCLEOTIDE SEQUENCE [LARGE SCALE GENOMIC DNA]</scope>
    <source>
        <strain evidence="9 10">EbN1</strain>
    </source>
</reference>
<accession>Q5NYW7</accession>
<dbReference type="PANTHER" id="PTHR10629">
    <property type="entry name" value="CYTOSINE-SPECIFIC METHYLTRANSFERASE"/>
    <property type="match status" value="1"/>
</dbReference>
<dbReference type="REBASE" id="10649">
    <property type="entry name" value="M.AarEBORF6339P"/>
</dbReference>
<dbReference type="Proteomes" id="UP000006552">
    <property type="component" value="Chromosome"/>
</dbReference>
<evidence type="ECO:0000313" key="9">
    <source>
        <dbReference type="EMBL" id="CAI09747.1"/>
    </source>
</evidence>
<comment type="similarity">
    <text evidence="7 8">Belongs to the class I-like SAM-binding methyltransferase superfamily. C5-methyltransferase family.</text>
</comment>
<evidence type="ECO:0000313" key="10">
    <source>
        <dbReference type="Proteomes" id="UP000006552"/>
    </source>
</evidence>
<evidence type="ECO:0000256" key="3">
    <source>
        <dbReference type="ARBA" id="ARBA00022679"/>
    </source>
</evidence>
<dbReference type="GO" id="GO:0032259">
    <property type="term" value="P:methylation"/>
    <property type="evidence" value="ECO:0007669"/>
    <property type="project" value="UniProtKB-KW"/>
</dbReference>
<organism evidence="9 10">
    <name type="scientific">Aromatoleum aromaticum (strain DSM 19018 / LMG 30748 / EbN1)</name>
    <name type="common">Azoarcus sp. (strain EbN1)</name>
    <dbReference type="NCBI Taxonomy" id="76114"/>
    <lineage>
        <taxon>Bacteria</taxon>
        <taxon>Pseudomonadati</taxon>
        <taxon>Pseudomonadota</taxon>
        <taxon>Betaproteobacteria</taxon>
        <taxon>Rhodocyclales</taxon>
        <taxon>Rhodocyclaceae</taxon>
        <taxon>Aromatoleum</taxon>
    </lineage>
</organism>
<dbReference type="OrthoDB" id="9813719at2"/>
<dbReference type="EC" id="2.1.1.37" evidence="1"/>
<evidence type="ECO:0000256" key="4">
    <source>
        <dbReference type="ARBA" id="ARBA00022691"/>
    </source>
</evidence>
<dbReference type="KEGG" id="eba:ebA6339"/>
<dbReference type="EMBL" id="CR555306">
    <property type="protein sequence ID" value="CAI09747.1"/>
    <property type="molecule type" value="Genomic_DNA"/>
</dbReference>
<evidence type="ECO:0000256" key="5">
    <source>
        <dbReference type="ARBA" id="ARBA00022747"/>
    </source>
</evidence>
<keyword evidence="2 7" id="KW-0489">Methyltransferase</keyword>